<proteinExistence type="predicted"/>
<sequence>MTQTALSFLERLRLAFSILFNRELATQIYSQLSPEKKSLSEIESAPESQVEYSEEKATIAPIEETDPRSALQLLALLQQEARFLDFIHEDIQAFSDADIGAAARVVHEGSRKVIQQHLSLQPVRSENEMSRITVPEGFDASKLRLTGKLLGQAPFTGTLIHCGWYAAEVRLPKLVADHDCRVIAPAEVEL</sequence>
<reference evidence="2 3" key="1">
    <citation type="submission" date="2016-12" db="EMBL/GenBank/DDBJ databases">
        <title>Thioflexothrix psekupsii D3 genome sequencing and assembly.</title>
        <authorList>
            <person name="Fomenkov A."/>
            <person name="Vincze T."/>
            <person name="Grabovich M."/>
            <person name="Anton B.P."/>
            <person name="Dubinina G."/>
            <person name="Orlova M."/>
            <person name="Belousova E."/>
            <person name="Roberts R.J."/>
        </authorList>
    </citation>
    <scope>NUCLEOTIDE SEQUENCE [LARGE SCALE GENOMIC DNA]</scope>
    <source>
        <strain evidence="2">D3</strain>
    </source>
</reference>
<feature type="domain" description="DUF2760" evidence="1">
    <location>
        <begin position="67"/>
        <end position="189"/>
    </location>
</feature>
<comment type="caution">
    <text evidence="2">The sequence shown here is derived from an EMBL/GenBank/DDBJ whole genome shotgun (WGS) entry which is preliminary data.</text>
</comment>
<dbReference type="AlphaFoldDB" id="A0A251XBC9"/>
<dbReference type="Pfam" id="PF10816">
    <property type="entry name" value="DUF2760"/>
    <property type="match status" value="1"/>
</dbReference>
<dbReference type="OrthoDB" id="21395at2"/>
<dbReference type="Proteomes" id="UP000194798">
    <property type="component" value="Unassembled WGS sequence"/>
</dbReference>
<protein>
    <recommendedName>
        <fullName evidence="1">DUF2760 domain-containing protein</fullName>
    </recommendedName>
</protein>
<dbReference type="RefSeq" id="WP_086487233.1">
    <property type="nucleotide sequence ID" value="NZ_MSLT01000006.1"/>
</dbReference>
<dbReference type="InterPro" id="IPR021212">
    <property type="entry name" value="DUF2760"/>
</dbReference>
<gene>
    <name evidence="2" type="ORF">TPSD3_03700</name>
</gene>
<evidence type="ECO:0000313" key="2">
    <source>
        <dbReference type="EMBL" id="OUD15634.1"/>
    </source>
</evidence>
<evidence type="ECO:0000259" key="1">
    <source>
        <dbReference type="Pfam" id="PF10816"/>
    </source>
</evidence>
<organism evidence="2 3">
    <name type="scientific">Thioflexithrix psekupsensis</name>
    <dbReference type="NCBI Taxonomy" id="1570016"/>
    <lineage>
        <taxon>Bacteria</taxon>
        <taxon>Pseudomonadati</taxon>
        <taxon>Pseudomonadota</taxon>
        <taxon>Gammaproteobacteria</taxon>
        <taxon>Thiotrichales</taxon>
        <taxon>Thioflexithrix</taxon>
    </lineage>
</organism>
<name>A0A251XBC9_9GAMM</name>
<evidence type="ECO:0000313" key="3">
    <source>
        <dbReference type="Proteomes" id="UP000194798"/>
    </source>
</evidence>
<keyword evidence="3" id="KW-1185">Reference proteome</keyword>
<dbReference type="EMBL" id="MSLT01000006">
    <property type="protein sequence ID" value="OUD15634.1"/>
    <property type="molecule type" value="Genomic_DNA"/>
</dbReference>
<accession>A0A251XBC9</accession>